<evidence type="ECO:0000259" key="12">
    <source>
        <dbReference type="PROSITE" id="PS52040"/>
    </source>
</evidence>
<dbReference type="GO" id="GO:0006261">
    <property type="term" value="P:DNA-templated DNA replication"/>
    <property type="evidence" value="ECO:0007669"/>
    <property type="project" value="UniProtKB-UniRule"/>
</dbReference>
<comment type="function">
    <text evidence="9">A type II topoisomerase that negatively supercoils closed circular double-stranded (ds) DNA in an ATP-dependent manner to modulate DNA topology and maintain chromosomes in an underwound state. Negative supercoiling favors strand separation, and DNA replication, transcription, recombination and repair, all of which involve strand separation. Also able to catalyze the interconversion of other topological isomers of dsDNA rings, including catenanes and knotted rings. Type II topoisomerases break and join 2 DNA strands simultaneously in an ATP-dependent manner.</text>
</comment>
<reference evidence="13" key="1">
    <citation type="submission" date="2020-09" db="EMBL/GenBank/DDBJ databases">
        <title>Desulfogranum mesoprofundum gen. nov., sp. nov., a novel mesophilic, sulfate-reducing chemolithoautotroph isolated from a deep-sea hydrothermal vent chimney in the Suiyo Seamount.</title>
        <authorList>
            <person name="Hashimoto Y."/>
            <person name="Nakagawa S."/>
        </authorList>
    </citation>
    <scope>NUCLEOTIDE SEQUENCE</scope>
    <source>
        <strain evidence="13">KT2</strain>
    </source>
</reference>
<feature type="domain" description="Topo IIA-type catalytic" evidence="12">
    <location>
        <begin position="38"/>
        <end position="503"/>
    </location>
</feature>
<gene>
    <name evidence="9 13" type="primary">gyrA</name>
    <name evidence="13" type="ORF">DGMP_34190</name>
</gene>
<dbReference type="GO" id="GO:0009330">
    <property type="term" value="C:DNA topoisomerase type II (double strand cut, ATP-hydrolyzing) complex"/>
    <property type="evidence" value="ECO:0007669"/>
    <property type="project" value="TreeGrafter"/>
</dbReference>
<dbReference type="FunFam" id="1.10.268.10:FF:000001">
    <property type="entry name" value="DNA gyrase subunit A"/>
    <property type="match status" value="1"/>
</dbReference>
<dbReference type="InterPro" id="IPR006691">
    <property type="entry name" value="GyrA/parC_rep"/>
</dbReference>
<feature type="region of interest" description="Disordered" evidence="11">
    <location>
        <begin position="809"/>
        <end position="829"/>
    </location>
</feature>
<feature type="short sequence motif" description="GyrA-box" evidence="9">
    <location>
        <begin position="530"/>
        <end position="536"/>
    </location>
</feature>
<keyword evidence="5 9" id="KW-0799">Topoisomerase</keyword>
<keyword evidence="4 9" id="KW-0067">ATP-binding</keyword>
<dbReference type="NCBIfam" id="NF004043">
    <property type="entry name" value="PRK05560.1"/>
    <property type="match status" value="1"/>
</dbReference>
<comment type="miscellaneous">
    <text evidence="9">Few gyrases are as efficient as E.coli at forming negative supercoils. Not all organisms have 2 type II topoisomerases; in organisms with a single type II topoisomerase this enzyme also has to decatenate newly replicated chromosomes.</text>
</comment>
<dbReference type="GO" id="GO:0005524">
    <property type="term" value="F:ATP binding"/>
    <property type="evidence" value="ECO:0007669"/>
    <property type="project" value="UniProtKB-UniRule"/>
</dbReference>
<dbReference type="NCBIfam" id="NF004044">
    <property type="entry name" value="PRK05561.1"/>
    <property type="match status" value="1"/>
</dbReference>
<comment type="subunit">
    <text evidence="9">Heterotetramer, composed of two GyrA and two GyrB chains. In the heterotetramer, GyrA contains the active site tyrosine that forms a transient covalent intermediate with DNA, while GyrB binds cofactors and catalyzes ATP hydrolysis.</text>
</comment>
<evidence type="ECO:0000256" key="2">
    <source>
        <dbReference type="ARBA" id="ARBA00008263"/>
    </source>
</evidence>
<dbReference type="Proteomes" id="UP000826725">
    <property type="component" value="Chromosome"/>
</dbReference>
<dbReference type="GO" id="GO:0006265">
    <property type="term" value="P:DNA topological change"/>
    <property type="evidence" value="ECO:0007669"/>
    <property type="project" value="UniProtKB-UniRule"/>
</dbReference>
<comment type="similarity">
    <text evidence="2 9">Belongs to the type II topoisomerase GyrA/ParC subunit family.</text>
</comment>
<keyword evidence="3 9" id="KW-0547">Nucleotide-binding</keyword>
<dbReference type="GO" id="GO:0005694">
    <property type="term" value="C:chromosome"/>
    <property type="evidence" value="ECO:0007669"/>
    <property type="project" value="InterPro"/>
</dbReference>
<dbReference type="InterPro" id="IPR002205">
    <property type="entry name" value="Topo_IIA_dom_A"/>
</dbReference>
<dbReference type="EMBL" id="AP024086">
    <property type="protein sequence ID" value="BCL62726.1"/>
    <property type="molecule type" value="Genomic_DNA"/>
</dbReference>
<dbReference type="NCBIfam" id="TIGR01063">
    <property type="entry name" value="gyrA"/>
    <property type="match status" value="1"/>
</dbReference>
<dbReference type="KEGG" id="dbk:DGMP_34190"/>
<feature type="active site" description="O-(5'-phospho-DNA)-tyrosine intermediate" evidence="9 10">
    <location>
        <position position="126"/>
    </location>
</feature>
<evidence type="ECO:0000313" key="14">
    <source>
        <dbReference type="Proteomes" id="UP000826725"/>
    </source>
</evidence>
<keyword evidence="9" id="KW-0963">Cytoplasm</keyword>
<keyword evidence="7 9" id="KW-0413">Isomerase</keyword>
<dbReference type="FunFam" id="3.90.199.10:FF:000001">
    <property type="entry name" value="DNA gyrase subunit A"/>
    <property type="match status" value="1"/>
</dbReference>
<evidence type="ECO:0000256" key="9">
    <source>
        <dbReference type="HAMAP-Rule" id="MF_01897"/>
    </source>
</evidence>
<evidence type="ECO:0000256" key="8">
    <source>
        <dbReference type="ARBA" id="ARBA00063644"/>
    </source>
</evidence>
<evidence type="ECO:0000313" key="13">
    <source>
        <dbReference type="EMBL" id="BCL62726.1"/>
    </source>
</evidence>
<feature type="compositionally biased region" description="Acidic residues" evidence="11">
    <location>
        <begin position="820"/>
        <end position="829"/>
    </location>
</feature>
<dbReference type="EC" id="5.6.2.2" evidence="9"/>
<proteinExistence type="inferred from homology"/>
<dbReference type="GO" id="GO:0003677">
    <property type="term" value="F:DNA binding"/>
    <property type="evidence" value="ECO:0007669"/>
    <property type="project" value="UniProtKB-UniRule"/>
</dbReference>
<evidence type="ECO:0000256" key="7">
    <source>
        <dbReference type="ARBA" id="ARBA00023235"/>
    </source>
</evidence>
<accession>A0A8D5FWP1</accession>
<evidence type="ECO:0000256" key="4">
    <source>
        <dbReference type="ARBA" id="ARBA00022840"/>
    </source>
</evidence>
<dbReference type="PANTHER" id="PTHR43493">
    <property type="entry name" value="DNA GYRASE/TOPOISOMERASE SUBUNIT A"/>
    <property type="match status" value="1"/>
</dbReference>
<dbReference type="PROSITE" id="PS52040">
    <property type="entry name" value="TOPO_IIA"/>
    <property type="match status" value="1"/>
</dbReference>
<comment type="catalytic activity">
    <reaction evidence="1 9 10">
        <text>ATP-dependent breakage, passage and rejoining of double-stranded DNA.</text>
        <dbReference type="EC" id="5.6.2.2"/>
    </reaction>
</comment>
<dbReference type="SMART" id="SM00434">
    <property type="entry name" value="TOP4c"/>
    <property type="match status" value="1"/>
</dbReference>
<dbReference type="InterPro" id="IPR050220">
    <property type="entry name" value="Type_II_DNA_Topoisomerases"/>
</dbReference>
<dbReference type="CDD" id="cd00187">
    <property type="entry name" value="TOP4c"/>
    <property type="match status" value="1"/>
</dbReference>
<keyword evidence="14" id="KW-1185">Reference proteome</keyword>
<dbReference type="PANTHER" id="PTHR43493:SF5">
    <property type="entry name" value="DNA GYRASE SUBUNIT A, CHLOROPLASTIC_MITOCHONDRIAL"/>
    <property type="match status" value="1"/>
</dbReference>
<name>A0A8D5FWP1_9BACT</name>
<dbReference type="HAMAP" id="MF_01897">
    <property type="entry name" value="GyrA"/>
    <property type="match status" value="1"/>
</dbReference>
<dbReference type="RefSeq" id="WP_228855057.1">
    <property type="nucleotide sequence ID" value="NZ_AP024086.1"/>
</dbReference>
<evidence type="ECO:0000256" key="10">
    <source>
        <dbReference type="PROSITE-ProRule" id="PRU01384"/>
    </source>
</evidence>
<dbReference type="GO" id="GO:0034335">
    <property type="term" value="F:DNA negative supercoiling activity"/>
    <property type="evidence" value="ECO:0007669"/>
    <property type="project" value="UniProtKB-ARBA"/>
</dbReference>
<evidence type="ECO:0000256" key="3">
    <source>
        <dbReference type="ARBA" id="ARBA00022741"/>
    </source>
</evidence>
<feature type="compositionally biased region" description="Basic and acidic residues" evidence="11">
    <location>
        <begin position="809"/>
        <end position="819"/>
    </location>
</feature>
<evidence type="ECO:0000256" key="6">
    <source>
        <dbReference type="ARBA" id="ARBA00023125"/>
    </source>
</evidence>
<keyword evidence="6 9" id="KW-0238">DNA-binding</keyword>
<protein>
    <recommendedName>
        <fullName evidence="9">DNA gyrase subunit A</fullName>
        <ecNumber evidence="9">5.6.2.2</ecNumber>
    </recommendedName>
</protein>
<dbReference type="InterPro" id="IPR005743">
    <property type="entry name" value="GyrA"/>
</dbReference>
<evidence type="ECO:0000256" key="5">
    <source>
        <dbReference type="ARBA" id="ARBA00023029"/>
    </source>
</evidence>
<evidence type="ECO:0000256" key="11">
    <source>
        <dbReference type="SAM" id="MobiDB-lite"/>
    </source>
</evidence>
<comment type="subcellular location">
    <subcellularLocation>
        <location evidence="9">Cytoplasm</location>
    </subcellularLocation>
</comment>
<dbReference type="Pfam" id="PF00521">
    <property type="entry name" value="DNA_topoisoIV"/>
    <property type="match status" value="1"/>
</dbReference>
<organism evidence="13 14">
    <name type="scientific">Desulfomarina profundi</name>
    <dbReference type="NCBI Taxonomy" id="2772557"/>
    <lineage>
        <taxon>Bacteria</taxon>
        <taxon>Pseudomonadati</taxon>
        <taxon>Thermodesulfobacteriota</taxon>
        <taxon>Desulfobulbia</taxon>
        <taxon>Desulfobulbales</taxon>
        <taxon>Desulfobulbaceae</taxon>
        <taxon>Desulfomarina</taxon>
    </lineage>
</organism>
<evidence type="ECO:0000256" key="1">
    <source>
        <dbReference type="ARBA" id="ARBA00000185"/>
    </source>
</evidence>
<dbReference type="FunFam" id="2.120.10.90:FF:000005">
    <property type="entry name" value="DNA topoisomerase 4 subunit A"/>
    <property type="match status" value="1"/>
</dbReference>
<comment type="subunit">
    <text evidence="8">Heterotetramer composed of ParC and ParE.</text>
</comment>
<dbReference type="GO" id="GO:0005737">
    <property type="term" value="C:cytoplasm"/>
    <property type="evidence" value="ECO:0007669"/>
    <property type="project" value="UniProtKB-SubCell"/>
</dbReference>
<dbReference type="AlphaFoldDB" id="A0A8D5FWP1"/>
<dbReference type="Pfam" id="PF03989">
    <property type="entry name" value="DNA_gyraseA_C"/>
    <property type="match status" value="6"/>
</dbReference>
<sequence length="829" mass="93025">MSIDKEVIEEQFPTISIEKELQKSYLDYAMSVIVGRALPDVRDGLKPVHRRVLFAMRELGVFHNRPYVKSARIVGDVIGKYHPHGDTAAYDTIVRMAQDFAMRYPLVDGQGNFGSLDGDSPAAMRYTEARMTRIDREIVNDLEKDTVEWIPNYDNSLNEPSVMPTKIPNLLVNGSSGIAVGMATNIPPHNLTEVIDGLIALIENPNLTVHELMGIVTGPDFPTGGLICGRAGIREAYETGKGVVIMRALNHVEKIKDGKREAIVITEIPYQLNKASLVEKIAELVKDKKIDSISEVRDESDRHGLRIVIELKKDEIAEIVVNQLYKLTQMQKSFGIIFLAIVNNKPEILNLKQILEHFILHRKIVVYRRTNFELKKAEEKAHLLEGLNIAINNLDDVVALIKAAQNPAVAKKNLIERFSLSEIQAQTILDMRLQRLTGLEREKIASEYKAILLEIDRLKNILEHESLIMGIISGEFQEIKEKFGDDRRTEIIDATDEILPEDLIAPEEMAITVTHSGYIKRNPVSLYRSQHRGGKGVKGVKNIEEDFVSNLYVASTLDTFLFFTNHGKVFWRKVYQLPLAGRTARGKAIINLLNLAEDEKIAAILPIDSFENETENKTILMVTKFGRAKKTSLQEFKKPLKKGKRALTINEGDEIIAAHVLNGNDTILLITRDGMCIHFRETDIRTMGRGAAGVRGIRLAENDEVVSAIVISNNNSILTVTENGFGKRSPIEEYRIQKRGGKGIRGIKKSVRNGSVIDAQQVDDSDEIIIISDHGKMIRMDLSKVRVIGRTTKGVKLINIDEKEKVVGMDSMARDNKDSDIEETDDNQV</sequence>
<dbReference type="FunFam" id="3.30.1360.40:FF:000002">
    <property type="entry name" value="DNA gyrase subunit A"/>
    <property type="match status" value="1"/>
</dbReference>